<sequence>MLETGHFTSRALLAGGAACLALGLAVRALRGARSASGKRYVPSPRTTVLPRLSENERAAVPYLPDALPGARSVQTPYGSIQVFEWGPEDGERVLLLHGIGTPCLALGDLGEELVHNGYRVMLFDFFGRGFSDAPIDVTYDMRLYTTQILLVLASSPLPWTGDNGFHLVGYSLGGGIGASFSRYFPRMVRSLVCVGGGGLIRKCHVSRKSKLLYSTGLLPEWLLQALVKSRLKPKDTVTEQTMVAEVTDLDTEDPRVQRLGGNDSTGGPSFDEAPISARWPGVTVSKVMSWQIQHHEGFVPAFMSTIRNAPIYEEVEEWAALGKQLRRRRVESGGQGVLPGLKGGKVLLILGSSDPVILMDEIVPDTKAILGDDAVEISIIDAGHEVAIAQGVEVAQTAMAYWRSI</sequence>
<dbReference type="PRINTS" id="PR00111">
    <property type="entry name" value="ABHYDROLASE"/>
</dbReference>
<dbReference type="InterPro" id="IPR050266">
    <property type="entry name" value="AB_hydrolase_sf"/>
</dbReference>
<name>A0A507ATE7_9PEZI</name>
<reference evidence="4 5" key="1">
    <citation type="submission" date="2019-06" db="EMBL/GenBank/DDBJ databases">
        <title>Draft genome sequence of the filamentous fungus Phialemoniopsis curvata isolated from diesel fuel.</title>
        <authorList>
            <person name="Varaljay V.A."/>
            <person name="Lyon W.J."/>
            <person name="Crouch A.L."/>
            <person name="Drake C.E."/>
            <person name="Hollomon J.M."/>
            <person name="Nadeau L.J."/>
            <person name="Nunn H.S."/>
            <person name="Stevenson B.S."/>
            <person name="Bojanowski C.L."/>
            <person name="Crookes-Goodson W.J."/>
        </authorList>
    </citation>
    <scope>NUCLEOTIDE SEQUENCE [LARGE SCALE GENOMIC DNA]</scope>
    <source>
        <strain evidence="4 5">D216</strain>
    </source>
</reference>
<dbReference type="OrthoDB" id="408373at2759"/>
<dbReference type="InterPro" id="IPR029058">
    <property type="entry name" value="AB_hydrolase_fold"/>
</dbReference>
<keyword evidence="5" id="KW-1185">Reference proteome</keyword>
<dbReference type="Pfam" id="PF00561">
    <property type="entry name" value="Abhydrolase_1"/>
    <property type="match status" value="1"/>
</dbReference>
<evidence type="ECO:0000313" key="4">
    <source>
        <dbReference type="EMBL" id="TPX10737.1"/>
    </source>
</evidence>
<dbReference type="AlphaFoldDB" id="A0A507ATE7"/>
<organism evidence="4 5">
    <name type="scientific">Thyridium curvatum</name>
    <dbReference type="NCBI Taxonomy" id="1093900"/>
    <lineage>
        <taxon>Eukaryota</taxon>
        <taxon>Fungi</taxon>
        <taxon>Dikarya</taxon>
        <taxon>Ascomycota</taxon>
        <taxon>Pezizomycotina</taxon>
        <taxon>Sordariomycetes</taxon>
        <taxon>Sordariomycetidae</taxon>
        <taxon>Thyridiales</taxon>
        <taxon>Thyridiaceae</taxon>
        <taxon>Thyridium</taxon>
    </lineage>
</organism>
<comment type="similarity">
    <text evidence="1">Belongs to the AB hydrolase superfamily.</text>
</comment>
<dbReference type="Gene3D" id="3.40.50.1820">
    <property type="entry name" value="alpha/beta hydrolase"/>
    <property type="match status" value="1"/>
</dbReference>
<dbReference type="GO" id="GO:0016787">
    <property type="term" value="F:hydrolase activity"/>
    <property type="evidence" value="ECO:0007669"/>
    <property type="project" value="UniProtKB-KW"/>
</dbReference>
<feature type="domain" description="AB hydrolase-1" evidence="3">
    <location>
        <begin position="92"/>
        <end position="386"/>
    </location>
</feature>
<dbReference type="InParanoid" id="A0A507ATE7"/>
<dbReference type="RefSeq" id="XP_030992448.1">
    <property type="nucleotide sequence ID" value="XM_031143146.1"/>
</dbReference>
<dbReference type="STRING" id="1093900.A0A507ATE7"/>
<dbReference type="GO" id="GO:0016020">
    <property type="term" value="C:membrane"/>
    <property type="evidence" value="ECO:0007669"/>
    <property type="project" value="TreeGrafter"/>
</dbReference>
<evidence type="ECO:0000256" key="2">
    <source>
        <dbReference type="ARBA" id="ARBA00022801"/>
    </source>
</evidence>
<dbReference type="EMBL" id="SKBQ01000054">
    <property type="protein sequence ID" value="TPX10737.1"/>
    <property type="molecule type" value="Genomic_DNA"/>
</dbReference>
<dbReference type="InterPro" id="IPR000073">
    <property type="entry name" value="AB_hydrolase_1"/>
</dbReference>
<dbReference type="Proteomes" id="UP000319257">
    <property type="component" value="Unassembled WGS sequence"/>
</dbReference>
<keyword evidence="2" id="KW-0378">Hydrolase</keyword>
<gene>
    <name evidence="4" type="ORF">E0L32_008306</name>
</gene>
<dbReference type="PANTHER" id="PTHR43798">
    <property type="entry name" value="MONOACYLGLYCEROL LIPASE"/>
    <property type="match status" value="1"/>
</dbReference>
<dbReference type="GeneID" id="41975753"/>
<evidence type="ECO:0000259" key="3">
    <source>
        <dbReference type="Pfam" id="PF00561"/>
    </source>
</evidence>
<proteinExistence type="inferred from homology"/>
<accession>A0A507ATE7</accession>
<dbReference type="SUPFAM" id="SSF53474">
    <property type="entry name" value="alpha/beta-Hydrolases"/>
    <property type="match status" value="1"/>
</dbReference>
<evidence type="ECO:0000256" key="1">
    <source>
        <dbReference type="ARBA" id="ARBA00008645"/>
    </source>
</evidence>
<evidence type="ECO:0000313" key="5">
    <source>
        <dbReference type="Proteomes" id="UP000319257"/>
    </source>
</evidence>
<dbReference type="PANTHER" id="PTHR43798:SF14">
    <property type="entry name" value="SERINE HYDROLASE-LIKE PROTEIN DDB_G0286239"/>
    <property type="match status" value="1"/>
</dbReference>
<protein>
    <recommendedName>
        <fullName evidence="3">AB hydrolase-1 domain-containing protein</fullName>
    </recommendedName>
</protein>
<comment type="caution">
    <text evidence="4">The sequence shown here is derived from an EMBL/GenBank/DDBJ whole genome shotgun (WGS) entry which is preliminary data.</text>
</comment>